<accession>W8UGX8</accession>
<evidence type="ECO:0000313" key="1">
    <source>
        <dbReference type="EMBL" id="AHM79134.1"/>
    </source>
</evidence>
<dbReference type="HOGENOM" id="CLU_159289_0_0_6"/>
<organism evidence="1 2">
    <name type="scientific">Klebsiella pneumoniae 30684/NJST258_2</name>
    <dbReference type="NCBI Taxonomy" id="1420013"/>
    <lineage>
        <taxon>Bacteria</taxon>
        <taxon>Pseudomonadati</taxon>
        <taxon>Pseudomonadota</taxon>
        <taxon>Gammaproteobacteria</taxon>
        <taxon>Enterobacterales</taxon>
        <taxon>Enterobacteriaceae</taxon>
        <taxon>Klebsiella/Raoultella group</taxon>
        <taxon>Klebsiella</taxon>
        <taxon>Klebsiella pneumoniae complex</taxon>
    </lineage>
</organism>
<sequence length="148" mass="16524">MPTYTFSVIPENKQNGLSRMKKLSLLVPLVFTAPVQASEVTVGQICKAASAAMFGRDHKIMQLDKVESGIAYVHYIRQNDGTRWAIKCKLIGDQVMWASDNPDSTGRWRDDPADSTVKYSIDGKKIIITELYTDGSSTTNSYPMMQLK</sequence>
<evidence type="ECO:0000313" key="2">
    <source>
        <dbReference type="Proteomes" id="UP000019586"/>
    </source>
</evidence>
<dbReference type="KEGG" id="kps:KPNJ2_02354"/>
<dbReference type="PATRIC" id="fig|1420013.3.peg.2218"/>
<name>W8UGX8_KLEPN</name>
<proteinExistence type="predicted"/>
<dbReference type="AlphaFoldDB" id="W8UGX8"/>
<protein>
    <submittedName>
        <fullName evidence="1">Uncharacterized protein</fullName>
    </submittedName>
</protein>
<gene>
    <name evidence="1" type="ORF">KPNJ2_02354</name>
</gene>
<reference evidence="1 2" key="1">
    <citation type="journal article" date="2014" name="Proc. Natl. Acad. Sci. U.S.A.">
        <title>Molecular dissection of the evolution of carbapenem-resistant multilocus sequence type 258 Klebsiella pneumoniae.</title>
        <authorList>
            <person name="Deleo F.R."/>
            <person name="Chen L."/>
            <person name="Porcella S.F."/>
            <person name="Martens C.A."/>
            <person name="Kobayashi S.D."/>
            <person name="Porter A.R."/>
            <person name="Chavda K.D."/>
            <person name="Jacobs M.R."/>
            <person name="Mathema B."/>
            <person name="Olsen R.J."/>
            <person name="Bonomo R.A."/>
            <person name="Musser J.M."/>
            <person name="Kreiswirth B.N."/>
        </authorList>
    </citation>
    <scope>NUCLEOTIDE SEQUENCE [LARGE SCALE GENOMIC DNA]</scope>
    <source>
        <strain evidence="1">30684/NJST258_2</strain>
    </source>
</reference>
<dbReference type="Proteomes" id="UP000019586">
    <property type="component" value="Chromosome"/>
</dbReference>
<dbReference type="EMBL" id="CP006918">
    <property type="protein sequence ID" value="AHM79134.1"/>
    <property type="molecule type" value="Genomic_DNA"/>
</dbReference>